<dbReference type="GO" id="GO:0016491">
    <property type="term" value="F:oxidoreductase activity"/>
    <property type="evidence" value="ECO:0007669"/>
    <property type="project" value="UniProtKB-KW"/>
</dbReference>
<dbReference type="InterPro" id="IPR051122">
    <property type="entry name" value="SDR_DHRS6-like"/>
</dbReference>
<evidence type="ECO:0000256" key="2">
    <source>
        <dbReference type="ARBA" id="ARBA00023002"/>
    </source>
</evidence>
<sequence>MAQRLAGKRVLVSMAELYMGPATIDLFEREGAHVVADRRDLTRPGAAEAMVAEAGHIDILVANLACTIDPYAPTQDIADDAWHHMFDTMVHPLHAMCRAAMPQMYARRKGKIVVFGSASGIRLVKGVSGYSAARTAQVGYVRSLAGEAAPHNVQVNLIAQHFTRNPSYFPDDFAESAECAKWLEDCPAGRLATGEEDALLALFLASDESDFVTGAMVPFTGGWHL</sequence>
<evidence type="ECO:0008006" key="6">
    <source>
        <dbReference type="Google" id="ProtNLM"/>
    </source>
</evidence>
<dbReference type="Pfam" id="PF13561">
    <property type="entry name" value="adh_short_C2"/>
    <property type="match status" value="1"/>
</dbReference>
<evidence type="ECO:0000313" key="5">
    <source>
        <dbReference type="Proteomes" id="UP000094626"/>
    </source>
</evidence>
<evidence type="ECO:0000256" key="3">
    <source>
        <dbReference type="ARBA" id="ARBA00023027"/>
    </source>
</evidence>
<gene>
    <name evidence="4" type="ORF">BES08_27300</name>
</gene>
<dbReference type="InterPro" id="IPR002347">
    <property type="entry name" value="SDR_fam"/>
</dbReference>
<evidence type="ECO:0000256" key="1">
    <source>
        <dbReference type="ARBA" id="ARBA00006484"/>
    </source>
</evidence>
<keyword evidence="4" id="KW-0614">Plasmid</keyword>
<keyword evidence="3" id="KW-0520">NAD</keyword>
<keyword evidence="2" id="KW-0560">Oxidoreductase</keyword>
<dbReference type="EMBL" id="CP017077">
    <property type="protein sequence ID" value="AOR80554.1"/>
    <property type="molecule type" value="Genomic_DNA"/>
</dbReference>
<dbReference type="RefSeq" id="WP_069709941.1">
    <property type="nucleotide sequence ID" value="NZ_CP017077.1"/>
</dbReference>
<dbReference type="KEGG" id="nre:BES08_27300"/>
<dbReference type="Proteomes" id="UP000094626">
    <property type="component" value="Plasmid pSA2"/>
</dbReference>
<dbReference type="AlphaFoldDB" id="A0A1D8AEK1"/>
<dbReference type="Gene3D" id="3.40.50.720">
    <property type="entry name" value="NAD(P)-binding Rossmann-like Domain"/>
    <property type="match status" value="1"/>
</dbReference>
<dbReference type="SUPFAM" id="SSF51735">
    <property type="entry name" value="NAD(P)-binding Rossmann-fold domains"/>
    <property type="match status" value="1"/>
</dbReference>
<proteinExistence type="inferred from homology"/>
<dbReference type="PANTHER" id="PTHR43477">
    <property type="entry name" value="DIHYDROANTICAPSIN 7-DEHYDROGENASE"/>
    <property type="match status" value="1"/>
</dbReference>
<dbReference type="InterPro" id="IPR036291">
    <property type="entry name" value="NAD(P)-bd_dom_sf"/>
</dbReference>
<dbReference type="PRINTS" id="PR00081">
    <property type="entry name" value="GDHRDH"/>
</dbReference>
<dbReference type="PANTHER" id="PTHR43477:SF4">
    <property type="entry name" value="DEHYDROGENASE_REDUCTASE SDR FAMILY MEMBER 6"/>
    <property type="match status" value="1"/>
</dbReference>
<dbReference type="OrthoDB" id="7191281at2"/>
<reference evidence="5" key="1">
    <citation type="journal article" date="2017" name="J. Biotechnol.">
        <title>Complete genome sequence of Novosphingobium resinovorum SA1, a versatile xenobiotic-degrading bacterium capable of utilizing sulfanilic acid.</title>
        <authorList>
            <person name="Hegedus B."/>
            <person name="Kos P.B."/>
            <person name="Balint B."/>
            <person name="Maroti G."/>
            <person name="Gan H.M."/>
            <person name="Perei K."/>
            <person name="Rakhely G."/>
        </authorList>
    </citation>
    <scope>NUCLEOTIDE SEQUENCE [LARGE SCALE GENOMIC DNA]</scope>
    <source>
        <strain evidence="5">SA1</strain>
    </source>
</reference>
<geneLocation type="plasmid" evidence="4 5">
    <name>pSA2</name>
</geneLocation>
<dbReference type="CDD" id="cd05233">
    <property type="entry name" value="SDR_c"/>
    <property type="match status" value="1"/>
</dbReference>
<protein>
    <recommendedName>
        <fullName evidence="6">Short-chain dehydrogenase</fullName>
    </recommendedName>
</protein>
<organism evidence="4 5">
    <name type="scientific">Novosphingobium resinovorum</name>
    <dbReference type="NCBI Taxonomy" id="158500"/>
    <lineage>
        <taxon>Bacteria</taxon>
        <taxon>Pseudomonadati</taxon>
        <taxon>Pseudomonadota</taxon>
        <taxon>Alphaproteobacteria</taxon>
        <taxon>Sphingomonadales</taxon>
        <taxon>Sphingomonadaceae</taxon>
        <taxon>Novosphingobium</taxon>
    </lineage>
</organism>
<comment type="similarity">
    <text evidence="1">Belongs to the short-chain dehydrogenases/reductases (SDR) family.</text>
</comment>
<name>A0A1D8AEK1_9SPHN</name>
<keyword evidence="5" id="KW-1185">Reference proteome</keyword>
<accession>A0A1D8AEK1</accession>
<evidence type="ECO:0000313" key="4">
    <source>
        <dbReference type="EMBL" id="AOR80554.1"/>
    </source>
</evidence>